<dbReference type="AlphaFoldDB" id="A0A455W0T8"/>
<dbReference type="GO" id="GO:0019634">
    <property type="term" value="P:organic phosphonate metabolic process"/>
    <property type="evidence" value="ECO:0007669"/>
    <property type="project" value="InterPro"/>
</dbReference>
<dbReference type="GO" id="GO:0015716">
    <property type="term" value="P:organic phosphonate transport"/>
    <property type="evidence" value="ECO:0007669"/>
    <property type="project" value="InterPro"/>
</dbReference>
<protein>
    <recommendedName>
        <fullName evidence="2">Phosphonate C-P lyase system protein PhnG</fullName>
    </recommendedName>
</protein>
<dbReference type="InterPro" id="IPR009609">
    <property type="entry name" value="Phosphonate_metab_PhnG"/>
</dbReference>
<accession>A0A455W0T8</accession>
<gene>
    <name evidence="1" type="ORF">YBY_02090</name>
</gene>
<reference evidence="1" key="1">
    <citation type="submission" date="2019-03" db="EMBL/GenBank/DDBJ databases">
        <title>Whole genome analysis of nitrate-reducing bacteria Marinobacter hydrocarbonoclasticus YB03.</title>
        <authorList>
            <person name="Azam A.H."/>
            <person name="Yuk S.R."/>
            <person name="Kamarisima K."/>
            <person name="Miyanaga K."/>
            <person name="Tanji Y."/>
        </authorList>
    </citation>
    <scope>NUCLEOTIDE SEQUENCE</scope>
    <source>
        <strain evidence="1">YB03</strain>
    </source>
</reference>
<name>A0A455W0T8_MARNT</name>
<dbReference type="NCBIfam" id="TIGR03293">
    <property type="entry name" value="PhnG_redo"/>
    <property type="match status" value="1"/>
</dbReference>
<dbReference type="Pfam" id="PF06754">
    <property type="entry name" value="PhnG"/>
    <property type="match status" value="1"/>
</dbReference>
<evidence type="ECO:0000313" key="1">
    <source>
        <dbReference type="EMBL" id="BBJ02361.1"/>
    </source>
</evidence>
<sequence>MNAQTTGAGGPPPRSQWLQYWSAAPARDAEALAAEVAEHCQIKDITLPQNGLGLLKLPDSALNDLYFLGEVPVSHAHVEVIAPDGTRAEGGARLLDDRQSLARTLAVLDAILAGALPLHEKALELLTIGQAALAKTRAERDAILATTRVDFSLLGDGSEDDDE</sequence>
<organism evidence="1">
    <name type="scientific">Marinobacter nauticus</name>
    <name type="common">Marinobacter hydrocarbonoclasticus</name>
    <name type="synonym">Marinobacter aquaeolei</name>
    <dbReference type="NCBI Taxonomy" id="2743"/>
    <lineage>
        <taxon>Bacteria</taxon>
        <taxon>Pseudomonadati</taxon>
        <taxon>Pseudomonadota</taxon>
        <taxon>Gammaproteobacteria</taxon>
        <taxon>Pseudomonadales</taxon>
        <taxon>Marinobacteraceae</taxon>
        <taxon>Marinobacter</taxon>
    </lineage>
</organism>
<proteinExistence type="predicted"/>
<evidence type="ECO:0008006" key="2">
    <source>
        <dbReference type="Google" id="ProtNLM"/>
    </source>
</evidence>
<dbReference type="EMBL" id="AP019537">
    <property type="protein sequence ID" value="BBJ02361.1"/>
    <property type="molecule type" value="Genomic_DNA"/>
</dbReference>